<dbReference type="STRING" id="135739.BTO32_08085"/>
<evidence type="ECO:0000256" key="1">
    <source>
        <dbReference type="SAM" id="SignalP"/>
    </source>
</evidence>
<gene>
    <name evidence="2" type="ORF">BTO32_08085</name>
</gene>
<comment type="caution">
    <text evidence="2">The sequence shown here is derived from an EMBL/GenBank/DDBJ whole genome shotgun (WGS) entry which is preliminary data.</text>
</comment>
<evidence type="ECO:0000313" key="2">
    <source>
        <dbReference type="EMBL" id="ONF44232.1"/>
    </source>
</evidence>
<keyword evidence="1" id="KW-0732">Signal</keyword>
<evidence type="ECO:0000313" key="3">
    <source>
        <dbReference type="Proteomes" id="UP000189339"/>
    </source>
</evidence>
<keyword evidence="3" id="KW-1185">Reference proteome</keyword>
<dbReference type="OrthoDB" id="6365723at2"/>
<reference evidence="2 3" key="1">
    <citation type="submission" date="2016-12" db="EMBL/GenBank/DDBJ databases">
        <title>Marinobacter lutaoensis whole genome sequencing.</title>
        <authorList>
            <person name="Verma A."/>
            <person name="Krishnamurthi S."/>
        </authorList>
    </citation>
    <scope>NUCLEOTIDE SEQUENCE [LARGE SCALE GENOMIC DNA]</scope>
    <source>
        <strain evidence="2 3">T5054</strain>
    </source>
</reference>
<name>A0A1V2DUA5_9GAMM</name>
<sequence>MTRFKTLLTGLALGSALLFAPVASMAAPAGSPLDDGKLSEEELVQILASAQQQLIHLSEVATSEYEAELKDGAPNMPAAWMLMKDGKTVKRISLGEEGERVPAAAQIYMYRAAIKAIARQGEINAAAILYTGRLSKEDDTEVLVVEHEHRLGVSGNKVVAYALENGALKWSEPVTQKKPFEWFYDSKDGEAAE</sequence>
<accession>A0A1V2DUA5</accession>
<dbReference type="AlphaFoldDB" id="A0A1V2DUA5"/>
<dbReference type="Proteomes" id="UP000189339">
    <property type="component" value="Unassembled WGS sequence"/>
</dbReference>
<feature type="chain" id="PRO_5043151256" evidence="1">
    <location>
        <begin position="27"/>
        <end position="193"/>
    </location>
</feature>
<dbReference type="EMBL" id="MSCW01000005">
    <property type="protein sequence ID" value="ONF44232.1"/>
    <property type="molecule type" value="Genomic_DNA"/>
</dbReference>
<proteinExistence type="predicted"/>
<organism evidence="2 3">
    <name type="scientific">Marinobacter lutaoensis</name>
    <dbReference type="NCBI Taxonomy" id="135739"/>
    <lineage>
        <taxon>Bacteria</taxon>
        <taxon>Pseudomonadati</taxon>
        <taxon>Pseudomonadota</taxon>
        <taxon>Gammaproteobacteria</taxon>
        <taxon>Pseudomonadales</taxon>
        <taxon>Marinobacteraceae</taxon>
        <taxon>Marinobacter</taxon>
    </lineage>
</organism>
<dbReference type="RefSeq" id="WP_076724112.1">
    <property type="nucleotide sequence ID" value="NZ_JABWTC010000007.1"/>
</dbReference>
<feature type="signal peptide" evidence="1">
    <location>
        <begin position="1"/>
        <end position="26"/>
    </location>
</feature>
<protein>
    <submittedName>
        <fullName evidence="2">Uncharacterized protein</fullName>
    </submittedName>
</protein>